<sequence>MLGLLSTALHGPEVFCMELLTSGGFYSFYFLKLNYLNNFFYFYVFFACGGVSQHGCSSWSGWDGGQLAIGGGQYATGGGQYANGGGQYAIGGGQYAIGGGQYAMLVVNMLLDGFGGGWLVLKFLKIFKINKIKFFII</sequence>
<gene>
    <name evidence="1" type="ORF">MENTE1834_LOCUS38165</name>
</gene>
<dbReference type="Proteomes" id="UP001497535">
    <property type="component" value="Unassembled WGS sequence"/>
</dbReference>
<evidence type="ECO:0000313" key="2">
    <source>
        <dbReference type="Proteomes" id="UP001497535"/>
    </source>
</evidence>
<organism evidence="1 2">
    <name type="scientific">Meloidogyne enterolobii</name>
    <name type="common">Root-knot nematode worm</name>
    <name type="synonym">Meloidogyne mayaguensis</name>
    <dbReference type="NCBI Taxonomy" id="390850"/>
    <lineage>
        <taxon>Eukaryota</taxon>
        <taxon>Metazoa</taxon>
        <taxon>Ecdysozoa</taxon>
        <taxon>Nematoda</taxon>
        <taxon>Chromadorea</taxon>
        <taxon>Rhabditida</taxon>
        <taxon>Tylenchina</taxon>
        <taxon>Tylenchomorpha</taxon>
        <taxon>Tylenchoidea</taxon>
        <taxon>Meloidogynidae</taxon>
        <taxon>Meloidogyninae</taxon>
        <taxon>Meloidogyne</taxon>
    </lineage>
</organism>
<name>A0ACB1AII6_MELEN</name>
<keyword evidence="2" id="KW-1185">Reference proteome</keyword>
<dbReference type="EMBL" id="CAVMJV010000081">
    <property type="protein sequence ID" value="CAK5090382.1"/>
    <property type="molecule type" value="Genomic_DNA"/>
</dbReference>
<protein>
    <submittedName>
        <fullName evidence="1">Uncharacterized protein</fullName>
    </submittedName>
</protein>
<accession>A0ACB1AII6</accession>
<evidence type="ECO:0000313" key="1">
    <source>
        <dbReference type="EMBL" id="CAK5090382.1"/>
    </source>
</evidence>
<comment type="caution">
    <text evidence="1">The sequence shown here is derived from an EMBL/GenBank/DDBJ whole genome shotgun (WGS) entry which is preliminary data.</text>
</comment>
<reference evidence="1" key="1">
    <citation type="submission" date="2023-11" db="EMBL/GenBank/DDBJ databases">
        <authorList>
            <person name="Poullet M."/>
        </authorList>
    </citation>
    <scope>NUCLEOTIDE SEQUENCE</scope>
    <source>
        <strain evidence="1">E1834</strain>
    </source>
</reference>
<proteinExistence type="predicted"/>